<gene>
    <name evidence="2" type="ORF">FKR81_13060</name>
</gene>
<dbReference type="OrthoDB" id="5518003at2"/>
<dbReference type="Pfam" id="PF03992">
    <property type="entry name" value="ABM"/>
    <property type="match status" value="1"/>
</dbReference>
<dbReference type="PROSITE" id="PS51725">
    <property type="entry name" value="ABM"/>
    <property type="match status" value="1"/>
</dbReference>
<comment type="caution">
    <text evidence="2">The sequence shown here is derived from an EMBL/GenBank/DDBJ whole genome shotgun (WGS) entry which is preliminary data.</text>
</comment>
<dbReference type="PANTHER" id="PTHR34474">
    <property type="entry name" value="SIGNAL TRANSDUCTION PROTEIN TRAP"/>
    <property type="match status" value="1"/>
</dbReference>
<proteinExistence type="predicted"/>
<dbReference type="InterPro" id="IPR007138">
    <property type="entry name" value="ABM_dom"/>
</dbReference>
<dbReference type="AlphaFoldDB" id="A0A563EVV3"/>
<dbReference type="RefSeq" id="WP_146351519.1">
    <property type="nucleotide sequence ID" value="NZ_VOBR01000007.1"/>
</dbReference>
<dbReference type="InterPro" id="IPR011008">
    <property type="entry name" value="Dimeric_a/b-barrel"/>
</dbReference>
<evidence type="ECO:0000259" key="1">
    <source>
        <dbReference type="PROSITE" id="PS51725"/>
    </source>
</evidence>
<accession>A0A563EVV3</accession>
<dbReference type="GO" id="GO:0004497">
    <property type="term" value="F:monooxygenase activity"/>
    <property type="evidence" value="ECO:0007669"/>
    <property type="project" value="UniProtKB-KW"/>
</dbReference>
<evidence type="ECO:0000313" key="2">
    <source>
        <dbReference type="EMBL" id="TWP51783.1"/>
    </source>
</evidence>
<keyword evidence="3" id="KW-1185">Reference proteome</keyword>
<dbReference type="PANTHER" id="PTHR34474:SF2">
    <property type="entry name" value="SIGNAL TRANSDUCTION PROTEIN TRAP"/>
    <property type="match status" value="1"/>
</dbReference>
<evidence type="ECO:0000313" key="3">
    <source>
        <dbReference type="Proteomes" id="UP000316639"/>
    </source>
</evidence>
<keyword evidence="2" id="KW-0503">Monooxygenase</keyword>
<feature type="domain" description="ABM" evidence="1">
    <location>
        <begin position="2"/>
        <end position="94"/>
    </location>
</feature>
<reference evidence="2 3" key="1">
    <citation type="submission" date="2019-07" db="EMBL/GenBank/DDBJ databases">
        <title>Lentzea xizangensis sp. nov., isolated from Qinghai-Tibetan Plateau Soils.</title>
        <authorList>
            <person name="Huang J."/>
        </authorList>
    </citation>
    <scope>NUCLEOTIDE SEQUENCE [LARGE SCALE GENOMIC DNA]</scope>
    <source>
        <strain evidence="2 3">FXJ1.1311</strain>
    </source>
</reference>
<organism evidence="2 3">
    <name type="scientific">Lentzea tibetensis</name>
    <dbReference type="NCBI Taxonomy" id="2591470"/>
    <lineage>
        <taxon>Bacteria</taxon>
        <taxon>Bacillati</taxon>
        <taxon>Actinomycetota</taxon>
        <taxon>Actinomycetes</taxon>
        <taxon>Pseudonocardiales</taxon>
        <taxon>Pseudonocardiaceae</taxon>
        <taxon>Lentzea</taxon>
    </lineage>
</organism>
<keyword evidence="2" id="KW-0560">Oxidoreductase</keyword>
<dbReference type="Gene3D" id="3.30.70.100">
    <property type="match status" value="1"/>
</dbReference>
<dbReference type="InterPro" id="IPR050404">
    <property type="entry name" value="Heme-degrading_MO"/>
</dbReference>
<dbReference type="EMBL" id="VOBR01000007">
    <property type="protein sequence ID" value="TWP51783.1"/>
    <property type="molecule type" value="Genomic_DNA"/>
</dbReference>
<protein>
    <submittedName>
        <fullName evidence="2">Antibiotic biosynthesis monooxygenase</fullName>
    </submittedName>
</protein>
<dbReference type="SUPFAM" id="SSF54909">
    <property type="entry name" value="Dimeric alpha+beta barrel"/>
    <property type="match status" value="1"/>
</dbReference>
<sequence length="109" mass="12399">MFIATNRLFVPAERAEEFERHFRDNMRTFLPGVPGLLRSTLLRPTRPDQPYVSTNEFESEEDFRAWVASDSFKQAHARNSGIARHVTGNAVECFSPIEDLIVTPDEACA</sequence>
<dbReference type="Proteomes" id="UP000316639">
    <property type="component" value="Unassembled WGS sequence"/>
</dbReference>
<name>A0A563EVV3_9PSEU</name>